<reference evidence="3 4" key="1">
    <citation type="submission" date="2024-01" db="EMBL/GenBank/DDBJ databases">
        <title>The complete chloroplast genome sequence of Lithospermum erythrorhizon: insights into the phylogenetic relationship among Boraginaceae species and the maternal lineages of purple gromwells.</title>
        <authorList>
            <person name="Okada T."/>
            <person name="Watanabe K."/>
        </authorList>
    </citation>
    <scope>NUCLEOTIDE SEQUENCE [LARGE SCALE GENOMIC DNA]</scope>
</reference>
<dbReference type="AlphaFoldDB" id="A0AAV3NK46"/>
<dbReference type="Proteomes" id="UP001454036">
    <property type="component" value="Unassembled WGS sequence"/>
</dbReference>
<sequence>MPTSVFLTKAVQASLCVYDYSNEFLKAFCEHCYPSTNTLIIPQGELSISLWDLLDLGGLSATSSLFDEVVPTAKCFSQSLHDDARIPMSYRFLFSGYHYLVAQSLDERVSTSAWISFWNRSLRSYVGYEATDRSTSKGTSLNIFPHKSSMLEHRSWDTADRYPFYTLRVSVDLEEEVYCAGFLYCWLCVFVLHVEPLGFIRASVFKMASFTANGSRVSLAPPVLTCIYRSLSQISFFDNPSIVSKCFPAHYVFVTWKSTRPDREQPFFYDDHKVQLPVDRALFVSLRTGRVCHRIGSEFIVEPYNPYHLSPQFGYTPTIPGLSNNTREMVDLSTGLEFWRSSRSSKRKRSSSSPVEDRDPKHDRGVRKETSSSRGSRVVSPVRRSLEGVVPSSVPDDVIRDQVVKVSSSVSSQDHIELVDTGESPECLAIEVSESCPPALPTLTIAQGEEAILRIGASSLRSYVCDGLRRKSPVIVLKEVESAMKTFKFLTQMGSSNFPVLHDKLQSFFQKAREMDTASAMTLPDTLPSPHRSFPS</sequence>
<evidence type="ECO:0000313" key="3">
    <source>
        <dbReference type="EMBL" id="GAA0138455.1"/>
    </source>
</evidence>
<feature type="compositionally biased region" description="Low complexity" evidence="1">
    <location>
        <begin position="372"/>
        <end position="382"/>
    </location>
</feature>
<name>A0AAV3NK46_LITER</name>
<dbReference type="PANTHER" id="PTHR36607">
    <property type="entry name" value="1,2-DIHYDROXY-3-KETO-5-METHYLTHIOPENTENE DIOXYGENASE 4"/>
    <property type="match status" value="1"/>
</dbReference>
<accession>A0AAV3NK46</accession>
<feature type="compositionally biased region" description="Basic and acidic residues" evidence="1">
    <location>
        <begin position="355"/>
        <end position="371"/>
    </location>
</feature>
<keyword evidence="4" id="KW-1185">Reference proteome</keyword>
<dbReference type="InterPro" id="IPR019557">
    <property type="entry name" value="AminoTfrase-like_pln_mobile"/>
</dbReference>
<protein>
    <recommendedName>
        <fullName evidence="2">Aminotransferase-like plant mobile domain-containing protein</fullName>
    </recommendedName>
</protein>
<evidence type="ECO:0000256" key="1">
    <source>
        <dbReference type="SAM" id="MobiDB-lite"/>
    </source>
</evidence>
<evidence type="ECO:0000259" key="2">
    <source>
        <dbReference type="Pfam" id="PF10536"/>
    </source>
</evidence>
<dbReference type="Pfam" id="PF10536">
    <property type="entry name" value="PMD"/>
    <property type="match status" value="1"/>
</dbReference>
<gene>
    <name evidence="3" type="ORF">LIER_00202</name>
</gene>
<comment type="caution">
    <text evidence="3">The sequence shown here is derived from an EMBL/GenBank/DDBJ whole genome shotgun (WGS) entry which is preliminary data.</text>
</comment>
<organism evidence="3 4">
    <name type="scientific">Lithospermum erythrorhizon</name>
    <name type="common">Purple gromwell</name>
    <name type="synonym">Lithospermum officinale var. erythrorhizon</name>
    <dbReference type="NCBI Taxonomy" id="34254"/>
    <lineage>
        <taxon>Eukaryota</taxon>
        <taxon>Viridiplantae</taxon>
        <taxon>Streptophyta</taxon>
        <taxon>Embryophyta</taxon>
        <taxon>Tracheophyta</taxon>
        <taxon>Spermatophyta</taxon>
        <taxon>Magnoliopsida</taxon>
        <taxon>eudicotyledons</taxon>
        <taxon>Gunneridae</taxon>
        <taxon>Pentapetalae</taxon>
        <taxon>asterids</taxon>
        <taxon>lamiids</taxon>
        <taxon>Boraginales</taxon>
        <taxon>Boraginaceae</taxon>
        <taxon>Boraginoideae</taxon>
        <taxon>Lithospermeae</taxon>
        <taxon>Lithospermum</taxon>
    </lineage>
</organism>
<dbReference type="EMBL" id="BAABME010000013">
    <property type="protein sequence ID" value="GAA0138455.1"/>
    <property type="molecule type" value="Genomic_DNA"/>
</dbReference>
<feature type="region of interest" description="Disordered" evidence="1">
    <location>
        <begin position="343"/>
        <end position="382"/>
    </location>
</feature>
<dbReference type="PANTHER" id="PTHR36607:SF20">
    <property type="entry name" value="AMINOTRANSFERASE-LIKE PLANT MOBILE DOMAIN-CONTAINING PROTEIN"/>
    <property type="match status" value="1"/>
</dbReference>
<evidence type="ECO:0000313" key="4">
    <source>
        <dbReference type="Proteomes" id="UP001454036"/>
    </source>
</evidence>
<feature type="domain" description="Aminotransferase-like plant mobile" evidence="2">
    <location>
        <begin position="9"/>
        <end position="238"/>
    </location>
</feature>
<proteinExistence type="predicted"/>